<dbReference type="EMBL" id="MN740404">
    <property type="protein sequence ID" value="QHU04833.1"/>
    <property type="molecule type" value="Genomic_DNA"/>
</dbReference>
<proteinExistence type="predicted"/>
<dbReference type="SUPFAM" id="SSF53098">
    <property type="entry name" value="Ribonuclease H-like"/>
    <property type="match status" value="1"/>
</dbReference>
<dbReference type="GO" id="GO:0008408">
    <property type="term" value="F:3'-5' exonuclease activity"/>
    <property type="evidence" value="ECO:0007669"/>
    <property type="project" value="TreeGrafter"/>
</dbReference>
<sequence length="295" mass="33366">MYKKLIFSLFVLGRILSFPNMVSREILAPIRRRRILVFDVETTGKLPRVGRDQPPPTLEGYPHILQLSFVIFDLAERTIVRSFDSFVNVAQDVEISEFITGFTGIDRAKCNGGKSIVEVLEAFYEAYVWCDCLVAHNIEFDITMIETELVRHRAAILQEAPYCLTLFSSVYEKMQGIERYCTMKQGTKLCAIEHPMTTVLSLPTVLHLPTGLSLPTVSPLPNVNPLLIMACNENTTVATSKVGRAKSFKWPTLIELHDKLFGEKPDISHDAKADTLACLRCYVKMRHGYDMGVLY</sequence>
<dbReference type="AlphaFoldDB" id="A0A6C0JHH9"/>
<keyword evidence="2" id="KW-0378">Hydrolase</keyword>
<dbReference type="InterPro" id="IPR012337">
    <property type="entry name" value="RNaseH-like_sf"/>
</dbReference>
<dbReference type="PANTHER" id="PTHR30231">
    <property type="entry name" value="DNA POLYMERASE III SUBUNIT EPSILON"/>
    <property type="match status" value="1"/>
</dbReference>
<name>A0A6C0JHH9_9ZZZZ</name>
<evidence type="ECO:0000256" key="1">
    <source>
        <dbReference type="ARBA" id="ARBA00022722"/>
    </source>
</evidence>
<dbReference type="InterPro" id="IPR013520">
    <property type="entry name" value="Ribonucl_H"/>
</dbReference>
<reference evidence="5" key="1">
    <citation type="journal article" date="2020" name="Nature">
        <title>Giant virus diversity and host interactions through global metagenomics.</title>
        <authorList>
            <person name="Schulz F."/>
            <person name="Roux S."/>
            <person name="Paez-Espino D."/>
            <person name="Jungbluth S."/>
            <person name="Walsh D.A."/>
            <person name="Denef V.J."/>
            <person name="McMahon K.D."/>
            <person name="Konstantinidis K.T."/>
            <person name="Eloe-Fadrosh E.A."/>
            <person name="Kyrpides N.C."/>
            <person name="Woyke T."/>
        </authorList>
    </citation>
    <scope>NUCLEOTIDE SEQUENCE</scope>
    <source>
        <strain evidence="5">GVMAG-M-3300027708-5</strain>
    </source>
</reference>
<protein>
    <recommendedName>
        <fullName evidence="4">Exonuclease domain-containing protein</fullName>
    </recommendedName>
</protein>
<keyword evidence="3" id="KW-0269">Exonuclease</keyword>
<keyword evidence="1" id="KW-0540">Nuclease</keyword>
<evidence type="ECO:0000259" key="4">
    <source>
        <dbReference type="SMART" id="SM00479"/>
    </source>
</evidence>
<evidence type="ECO:0000256" key="2">
    <source>
        <dbReference type="ARBA" id="ARBA00022801"/>
    </source>
</evidence>
<accession>A0A6C0JHH9</accession>
<dbReference type="PANTHER" id="PTHR30231:SF4">
    <property type="entry name" value="PROTEIN NEN2"/>
    <property type="match status" value="1"/>
</dbReference>
<dbReference type="SMART" id="SM00479">
    <property type="entry name" value="EXOIII"/>
    <property type="match status" value="1"/>
</dbReference>
<evidence type="ECO:0000313" key="5">
    <source>
        <dbReference type="EMBL" id="QHU04833.1"/>
    </source>
</evidence>
<feature type="domain" description="Exonuclease" evidence="4">
    <location>
        <begin position="34"/>
        <end position="291"/>
    </location>
</feature>
<evidence type="ECO:0000256" key="3">
    <source>
        <dbReference type="ARBA" id="ARBA00022839"/>
    </source>
</evidence>
<dbReference type="GO" id="GO:0003676">
    <property type="term" value="F:nucleic acid binding"/>
    <property type="evidence" value="ECO:0007669"/>
    <property type="project" value="InterPro"/>
</dbReference>
<dbReference type="CDD" id="cd06127">
    <property type="entry name" value="DEDDh"/>
    <property type="match status" value="1"/>
</dbReference>
<organism evidence="5">
    <name type="scientific">viral metagenome</name>
    <dbReference type="NCBI Taxonomy" id="1070528"/>
    <lineage>
        <taxon>unclassified sequences</taxon>
        <taxon>metagenomes</taxon>
        <taxon>organismal metagenomes</taxon>
    </lineage>
</organism>
<dbReference type="Gene3D" id="3.30.420.10">
    <property type="entry name" value="Ribonuclease H-like superfamily/Ribonuclease H"/>
    <property type="match status" value="1"/>
</dbReference>
<dbReference type="InterPro" id="IPR036397">
    <property type="entry name" value="RNaseH_sf"/>
</dbReference>
<dbReference type="Pfam" id="PF00929">
    <property type="entry name" value="RNase_T"/>
    <property type="match status" value="1"/>
</dbReference>